<feature type="coiled-coil region" evidence="5">
    <location>
        <begin position="150"/>
        <end position="177"/>
    </location>
</feature>
<dbReference type="Proteomes" id="UP000037069">
    <property type="component" value="Unassembled WGS sequence"/>
</dbReference>
<protein>
    <recommendedName>
        <fullName evidence="8">Charged multivesicular body protein 4b</fullName>
    </recommendedName>
</protein>
<dbReference type="OMA" id="IHDAIGW"/>
<dbReference type="AlphaFoldDB" id="A0A0L0CFW8"/>
<gene>
    <name evidence="6" type="ORF">FF38_13965</name>
</gene>
<evidence type="ECO:0000256" key="4">
    <source>
        <dbReference type="ARBA" id="ARBA00023054"/>
    </source>
</evidence>
<evidence type="ECO:0000256" key="2">
    <source>
        <dbReference type="ARBA" id="ARBA00006190"/>
    </source>
</evidence>
<feature type="coiled-coil region" evidence="5">
    <location>
        <begin position="61"/>
        <end position="88"/>
    </location>
</feature>
<comment type="similarity">
    <text evidence="2">Belongs to the SNF7 family.</text>
</comment>
<comment type="caution">
    <text evidence="6">The sequence shown here is derived from an EMBL/GenBank/DDBJ whole genome shotgun (WGS) entry which is preliminary data.</text>
</comment>
<dbReference type="GO" id="GO:0000815">
    <property type="term" value="C:ESCRT III complex"/>
    <property type="evidence" value="ECO:0007669"/>
    <property type="project" value="TreeGrafter"/>
</dbReference>
<keyword evidence="3" id="KW-0967">Endosome</keyword>
<sequence>MSFFGKMFGGKKEQAPTTGEAIQKLRETENMLIKKQEFLESKIEEELNTARKNASKNKRVALQALKKKKRLEKQLQQIDGTLSTIEMQREALESANTNTAVLTTMKNAADALKAAHQNMDVDKVHDMMDDIAEQQDVAREISDAISNPVAFGADIDDEDLERELDELEQENFDKEIIGIPEPATTLPEVPDDEVAEKAKEKKKATISNNVEDVPDEITSTANIIKLVGTMKVQIFLFVLLLASFFQQDQAILNDIHDAIGWSNVDLINFQYFKNLPSQDPKRAAQANLFLEHFQKKKAVLDYFENLFLGNSPFTQESEIPFDPHFGRAWRPYYVRKFGWKGERLIDALGKGYSVKQLKHFGAIPKDYGSRYYPS</sequence>
<evidence type="ECO:0000256" key="1">
    <source>
        <dbReference type="ARBA" id="ARBA00004603"/>
    </source>
</evidence>
<proteinExistence type="inferred from homology"/>
<evidence type="ECO:0000256" key="5">
    <source>
        <dbReference type="SAM" id="Coils"/>
    </source>
</evidence>
<dbReference type="STRING" id="7375.A0A0L0CFW8"/>
<dbReference type="OrthoDB" id="5592979at2759"/>
<dbReference type="PANTHER" id="PTHR22761:SF10">
    <property type="entry name" value="GH13992P"/>
    <property type="match status" value="1"/>
</dbReference>
<evidence type="ECO:0000313" key="6">
    <source>
        <dbReference type="EMBL" id="KNC31140.1"/>
    </source>
</evidence>
<dbReference type="PANTHER" id="PTHR22761">
    <property type="entry name" value="CHARGED MULTIVESICULAR BODY PROTEIN"/>
    <property type="match status" value="1"/>
</dbReference>
<dbReference type="GO" id="GO:0032511">
    <property type="term" value="P:late endosome to vacuole transport via multivesicular body sorting pathway"/>
    <property type="evidence" value="ECO:0007669"/>
    <property type="project" value="TreeGrafter"/>
</dbReference>
<dbReference type="Pfam" id="PF03357">
    <property type="entry name" value="Snf7"/>
    <property type="match status" value="1"/>
</dbReference>
<comment type="subcellular location">
    <subcellularLocation>
        <location evidence="1">Late endosome</location>
    </subcellularLocation>
</comment>
<evidence type="ECO:0008006" key="8">
    <source>
        <dbReference type="Google" id="ProtNLM"/>
    </source>
</evidence>
<dbReference type="EMBL" id="JRES01000440">
    <property type="protein sequence ID" value="KNC31140.1"/>
    <property type="molecule type" value="Genomic_DNA"/>
</dbReference>
<dbReference type="GO" id="GO:0005771">
    <property type="term" value="C:multivesicular body"/>
    <property type="evidence" value="ECO:0007669"/>
    <property type="project" value="TreeGrafter"/>
</dbReference>
<name>A0A0L0CFW8_LUCCU</name>
<dbReference type="InterPro" id="IPR005024">
    <property type="entry name" value="Snf7_fam"/>
</dbReference>
<accession>A0A0L0CFW8</accession>
<dbReference type="GO" id="GO:0009898">
    <property type="term" value="C:cytoplasmic side of plasma membrane"/>
    <property type="evidence" value="ECO:0007669"/>
    <property type="project" value="TreeGrafter"/>
</dbReference>
<dbReference type="FunFam" id="1.10.287.1060:FF:000001">
    <property type="entry name" value="Charged multivesicular body protein 4b"/>
    <property type="match status" value="1"/>
</dbReference>
<dbReference type="Gene3D" id="1.10.287.1060">
    <property type="entry name" value="ESAT-6-like"/>
    <property type="match status" value="1"/>
</dbReference>
<evidence type="ECO:0000313" key="7">
    <source>
        <dbReference type="Proteomes" id="UP000037069"/>
    </source>
</evidence>
<dbReference type="Gene3D" id="6.10.250.1710">
    <property type="match status" value="1"/>
</dbReference>
<evidence type="ECO:0000256" key="3">
    <source>
        <dbReference type="ARBA" id="ARBA00022753"/>
    </source>
</evidence>
<reference evidence="6 7" key="1">
    <citation type="journal article" date="2015" name="Nat. Commun.">
        <title>Lucilia cuprina genome unlocks parasitic fly biology to underpin future interventions.</title>
        <authorList>
            <person name="Anstead C.A."/>
            <person name="Korhonen P.K."/>
            <person name="Young N.D."/>
            <person name="Hall R.S."/>
            <person name="Jex A.R."/>
            <person name="Murali S.C."/>
            <person name="Hughes D.S."/>
            <person name="Lee S.F."/>
            <person name="Perry T."/>
            <person name="Stroehlein A.J."/>
            <person name="Ansell B.R."/>
            <person name="Breugelmans B."/>
            <person name="Hofmann A."/>
            <person name="Qu J."/>
            <person name="Dugan S."/>
            <person name="Lee S.L."/>
            <person name="Chao H."/>
            <person name="Dinh H."/>
            <person name="Han Y."/>
            <person name="Doddapaneni H.V."/>
            <person name="Worley K.C."/>
            <person name="Muzny D.M."/>
            <person name="Ioannidis P."/>
            <person name="Waterhouse R.M."/>
            <person name="Zdobnov E.M."/>
            <person name="James P.J."/>
            <person name="Bagnall N.H."/>
            <person name="Kotze A.C."/>
            <person name="Gibbs R.A."/>
            <person name="Richards S."/>
            <person name="Batterham P."/>
            <person name="Gasser R.B."/>
        </authorList>
    </citation>
    <scope>NUCLEOTIDE SEQUENCE [LARGE SCALE GENOMIC DNA]</scope>
    <source>
        <strain evidence="6 7">LS</strain>
        <tissue evidence="6">Full body</tissue>
    </source>
</reference>
<dbReference type="GO" id="GO:0006900">
    <property type="term" value="P:vesicle budding from membrane"/>
    <property type="evidence" value="ECO:0007669"/>
    <property type="project" value="TreeGrafter"/>
</dbReference>
<keyword evidence="7" id="KW-1185">Reference proteome</keyword>
<organism evidence="6 7">
    <name type="scientific">Lucilia cuprina</name>
    <name type="common">Green bottle fly</name>
    <name type="synonym">Australian sheep blowfly</name>
    <dbReference type="NCBI Taxonomy" id="7375"/>
    <lineage>
        <taxon>Eukaryota</taxon>
        <taxon>Metazoa</taxon>
        <taxon>Ecdysozoa</taxon>
        <taxon>Arthropoda</taxon>
        <taxon>Hexapoda</taxon>
        <taxon>Insecta</taxon>
        <taxon>Pterygota</taxon>
        <taxon>Neoptera</taxon>
        <taxon>Endopterygota</taxon>
        <taxon>Diptera</taxon>
        <taxon>Brachycera</taxon>
        <taxon>Muscomorpha</taxon>
        <taxon>Oestroidea</taxon>
        <taxon>Calliphoridae</taxon>
        <taxon>Luciliinae</taxon>
        <taxon>Lucilia</taxon>
    </lineage>
</organism>
<keyword evidence="4 5" id="KW-0175">Coiled coil</keyword>